<comment type="caution">
    <text evidence="10">The sequence shown here is derived from an EMBL/GenBank/DDBJ whole genome shotgun (WGS) entry which is preliminary data.</text>
</comment>
<evidence type="ECO:0000256" key="2">
    <source>
        <dbReference type="ARBA" id="ARBA00022552"/>
    </source>
</evidence>
<dbReference type="GO" id="GO:0030687">
    <property type="term" value="C:preribosome, large subunit precursor"/>
    <property type="evidence" value="ECO:0007669"/>
    <property type="project" value="UniProtKB-UniRule"/>
</dbReference>
<dbReference type="Pfam" id="PF00400">
    <property type="entry name" value="WD40"/>
    <property type="match status" value="5"/>
</dbReference>
<dbReference type="InterPro" id="IPR028598">
    <property type="entry name" value="BOP1/Erb1"/>
</dbReference>
<dbReference type="GO" id="GO:0070545">
    <property type="term" value="C:PeBoW complex"/>
    <property type="evidence" value="ECO:0007669"/>
    <property type="project" value="TreeGrafter"/>
</dbReference>
<dbReference type="EMBL" id="PUHW01000005">
    <property type="protein sequence ID" value="KAG0691221.1"/>
    <property type="molecule type" value="Genomic_DNA"/>
</dbReference>
<feature type="repeat" description="WD" evidence="7">
    <location>
        <begin position="1303"/>
        <end position="1329"/>
    </location>
</feature>
<sequence length="1329" mass="151775">MDNTLTLIAQYLYQNEHSDIAKQIFDLPQFNNNHKKYLQIKHEIIECLDEKFKLDLLPANKLNKIINGLINISTDSKNLNFSDLSIKINQILIIFTFLEELFINNNTNNAISILRSLPNNTDISIRQNLSSLLIQNNLPNVFLNSINWNNIKTIKESRLILVENLFKLLPSTDYLFPNGLELMIKDSLNYQQLSIPSFKPISFNNLSLNNLSLSNKNLPTFLKFSLEYHSNEVWFIKYSPNGKWLATGSKDTKIIIYDATKNYSLYCIFQLHTESITYLSWNESSTELLSLSFDQTMRIWSLKDQKCIKEFDNKKSNLTLARLSSAKFLPNYELNNQILIASNDGELFIIELNLNNSIKEISFYNKFNSNGINPQIQDFIIQNNFIWAITINNELLVFTIPELKLIYKLQFHQSPVSITSVSKSFPGILSTNNGNNNINNLKNENSYVLVNMKPNTLALINTSGIYLDSTNSSKISTDKLPFIESFFYLPSMSSNNYIIRGCAGGNYNPLKDDNDDNNNNNSKISKIESISTPIDDSSKKRSHDEQESDSDDEEFQLGAKIDVNASDSEEDGEEEEDSDAELNKMLAEEEGDENEDEDSEEFEFSDEDSKSLTERLSDVKLRTLSSESISNLDGIHTKFADGRLRIIKPEIEPIYDSDDSDGEDFNTIGNIPISAYDEYPHIGYDINGKRIMRPAKGSALDQLLENIDLPEGWTGLLDKNSGSSLNISEEELELIRKIEKNENTDESTNPYEPTIEWFTSKTEIMPLSAAPEPKSRFTPSKFEARRIMKIVKAIRDGKIIPPDQRKKIEEEENDQLNYNLWEGIDDEFTKDHIMTLRAPKLLPPTNEESYNPPEEYLLTDEERKEWENMDPSDRERNFIPEKYGSLRKVPGYSENIRERFERCLDLYLAPRVRKNKLNIDPESLIPELPSPKDLRPFPIRTSTFYEGHNGKIRSISIDPTGNWLATGSDDGTVRIWEVLTGREVHKYIIIEDIKDNTDDHIECVQWNPDPESGILAIACGENIFICVPPIFGYEIENEGHKRIENGFGYSKSTTEVTNLGKDDDDEDNEDNDNEDNNEIPTKSAAEWFKPTKLQIENGISLVITTSRGSGTSSTTIKKLNWHRRGDYLLSVSPDGGNKASILIHQLSKHASQSPFRKSRGILMDAKFHPNKPILFVMSQRYIRIYNLQLQQLVKKLLPGARWLSCLDIHPRGGDHLIAGSFDKRVLWHDLDLSSTPYKTLRYHEKAVRSVSFHKGNLPLFCSASDDGSIHVFHATVYDDLITNPLLVPLKKLQGHKIINSLGVLDVCWHPREAWLFSAGADGVARLWTS</sequence>
<evidence type="ECO:0000256" key="8">
    <source>
        <dbReference type="SAM" id="MobiDB-lite"/>
    </source>
</evidence>
<feature type="compositionally biased region" description="Acidic residues" evidence="8">
    <location>
        <begin position="588"/>
        <end position="606"/>
    </location>
</feature>
<feature type="compositionally biased region" description="Acidic residues" evidence="8">
    <location>
        <begin position="546"/>
        <end position="555"/>
    </location>
</feature>
<feature type="repeat" description="WD" evidence="7">
    <location>
        <begin position="945"/>
        <end position="986"/>
    </location>
</feature>
<dbReference type="InterPro" id="IPR015943">
    <property type="entry name" value="WD40/YVTN_repeat-like_dom_sf"/>
</dbReference>
<dbReference type="GO" id="GO:0005654">
    <property type="term" value="C:nucleoplasm"/>
    <property type="evidence" value="ECO:0007669"/>
    <property type="project" value="UniProtKB-SubCell"/>
</dbReference>
<feature type="repeat" description="WD" evidence="7">
    <location>
        <begin position="226"/>
        <end position="258"/>
    </location>
</feature>
<dbReference type="HAMAP" id="MF_03027">
    <property type="entry name" value="BOP1"/>
    <property type="match status" value="1"/>
</dbReference>
<dbReference type="PROSITE" id="PS00678">
    <property type="entry name" value="WD_REPEATS_1"/>
    <property type="match status" value="1"/>
</dbReference>
<comment type="subcellular location">
    <subcellularLocation>
        <location evidence="6">Nucleus</location>
        <location evidence="6">Nucleolus</location>
    </subcellularLocation>
    <subcellularLocation>
        <location evidence="6">Nucleus</location>
        <location evidence="6">Nucleoplasm</location>
    </subcellularLocation>
</comment>
<evidence type="ECO:0000313" key="10">
    <source>
        <dbReference type="EMBL" id="KAG0691221.1"/>
    </source>
</evidence>
<dbReference type="SMART" id="SM00320">
    <property type="entry name" value="WD40"/>
    <property type="match status" value="9"/>
</dbReference>
<evidence type="ECO:0000313" key="11">
    <source>
        <dbReference type="Proteomes" id="UP000697127"/>
    </source>
</evidence>
<feature type="repeat" description="WD" evidence="7">
    <location>
        <begin position="269"/>
        <end position="310"/>
    </location>
</feature>
<keyword evidence="11" id="KW-1185">Reference proteome</keyword>
<evidence type="ECO:0000256" key="5">
    <source>
        <dbReference type="ARBA" id="ARBA00023242"/>
    </source>
</evidence>
<dbReference type="PANTHER" id="PTHR17605">
    <property type="entry name" value="RIBOSOME BIOGENESIS PROTEIN BOP1 BLOCK OF PROLIFERATION 1 PROTEIN"/>
    <property type="match status" value="1"/>
</dbReference>
<evidence type="ECO:0000256" key="4">
    <source>
        <dbReference type="ARBA" id="ARBA00022737"/>
    </source>
</evidence>
<dbReference type="GO" id="GO:0000463">
    <property type="term" value="P:maturation of LSU-rRNA from tricistronic rRNA transcript (SSU-rRNA, 5.8S rRNA, LSU-rRNA)"/>
    <property type="evidence" value="ECO:0007669"/>
    <property type="project" value="UniProtKB-UniRule"/>
</dbReference>
<evidence type="ECO:0000256" key="6">
    <source>
        <dbReference type="HAMAP-Rule" id="MF_03027"/>
    </source>
</evidence>
<dbReference type="Proteomes" id="UP000697127">
    <property type="component" value="Unassembled WGS sequence"/>
</dbReference>
<comment type="function">
    <text evidence="6">Component of the NOP7 complex, which is required for maturation of the 25S and 5.8S ribosomal RNAs and formation of the 60S ribosome.</text>
</comment>
<dbReference type="InterPro" id="IPR001680">
    <property type="entry name" value="WD40_rpt"/>
</dbReference>
<keyword evidence="3 7" id="KW-0853">WD repeat</keyword>
<name>A0A9P6WQ59_9ASCO</name>
<dbReference type="SUPFAM" id="SSF50978">
    <property type="entry name" value="WD40 repeat-like"/>
    <property type="match status" value="2"/>
</dbReference>
<dbReference type="InterPro" id="IPR012953">
    <property type="entry name" value="BOP1_N_dom"/>
</dbReference>
<protein>
    <recommendedName>
        <fullName evidence="6">Ribosome biogenesis protein ERB1</fullName>
    </recommendedName>
    <alternativeName>
        <fullName evidence="6">Eukaryotic ribosome biogenesis protein 1</fullName>
    </alternativeName>
</protein>
<dbReference type="InterPro" id="IPR019775">
    <property type="entry name" value="WD40_repeat_CS"/>
</dbReference>
<accession>A0A9P6WQ59</accession>
<feature type="compositionally biased region" description="Acidic residues" evidence="8">
    <location>
        <begin position="567"/>
        <end position="580"/>
    </location>
</feature>
<comment type="subunit">
    <text evidence="6">Component of the NOP7 complex, composed of ERB1, NOP7 and YTM1. Within the NOP7 complex ERB1 appears to interact directly with NOP7 and YTM1. The NOP7 complex also associates with the 66S pre-ribosome.</text>
</comment>
<dbReference type="PROSITE" id="PS50294">
    <property type="entry name" value="WD_REPEATS_REGION"/>
    <property type="match status" value="3"/>
</dbReference>
<evidence type="ECO:0000256" key="7">
    <source>
        <dbReference type="PROSITE-ProRule" id="PRU00221"/>
    </source>
</evidence>
<dbReference type="FunFam" id="2.130.10.10:FF:000061">
    <property type="entry name" value="Ribosome biogenesis protein BOP1 homolog"/>
    <property type="match status" value="1"/>
</dbReference>
<keyword evidence="2 6" id="KW-0698">rRNA processing</keyword>
<feature type="compositionally biased region" description="Polar residues" evidence="8">
    <location>
        <begin position="522"/>
        <end position="535"/>
    </location>
</feature>
<feature type="region of interest" description="Disordered" evidence="8">
    <location>
        <begin position="513"/>
        <end position="611"/>
    </location>
</feature>
<dbReference type="PROSITE" id="PS50082">
    <property type="entry name" value="WD_REPEATS_2"/>
    <property type="match status" value="4"/>
</dbReference>
<dbReference type="InterPro" id="IPR036322">
    <property type="entry name" value="WD40_repeat_dom_sf"/>
</dbReference>
<evidence type="ECO:0000259" key="9">
    <source>
        <dbReference type="SMART" id="SM01035"/>
    </source>
</evidence>
<keyword evidence="1 6" id="KW-0690">Ribosome biogenesis</keyword>
<reference evidence="10" key="1">
    <citation type="submission" date="2020-11" db="EMBL/GenBank/DDBJ databases">
        <title>Kefir isolates.</title>
        <authorList>
            <person name="Marcisauskas S."/>
            <person name="Kim Y."/>
            <person name="Blasche S."/>
        </authorList>
    </citation>
    <scope>NUCLEOTIDE SEQUENCE</scope>
    <source>
        <strain evidence="10">Olga-1</strain>
    </source>
</reference>
<evidence type="ECO:0000256" key="1">
    <source>
        <dbReference type="ARBA" id="ARBA00022517"/>
    </source>
</evidence>
<comment type="similarity">
    <text evidence="6">Belongs to the WD repeat BOP1/ERB1 family.</text>
</comment>
<feature type="region of interest" description="Disordered" evidence="8">
    <location>
        <begin position="1054"/>
        <end position="1083"/>
    </location>
</feature>
<organism evidence="10 11">
    <name type="scientific">Pichia californica</name>
    <dbReference type="NCBI Taxonomy" id="460514"/>
    <lineage>
        <taxon>Eukaryota</taxon>
        <taxon>Fungi</taxon>
        <taxon>Dikarya</taxon>
        <taxon>Ascomycota</taxon>
        <taxon>Saccharomycotina</taxon>
        <taxon>Pichiomycetes</taxon>
        <taxon>Pichiales</taxon>
        <taxon>Pichiaceae</taxon>
        <taxon>Pichia</taxon>
    </lineage>
</organism>
<feature type="compositionally biased region" description="Acidic residues" evidence="8">
    <location>
        <begin position="1062"/>
        <end position="1077"/>
    </location>
</feature>
<dbReference type="GO" id="GO:0000466">
    <property type="term" value="P:maturation of 5.8S rRNA from tricistronic rRNA transcript (SSU-rRNA, 5.8S rRNA, LSU-rRNA)"/>
    <property type="evidence" value="ECO:0007669"/>
    <property type="project" value="UniProtKB-UniRule"/>
</dbReference>
<dbReference type="GO" id="GO:0043021">
    <property type="term" value="F:ribonucleoprotein complex binding"/>
    <property type="evidence" value="ECO:0007669"/>
    <property type="project" value="UniProtKB-UniRule"/>
</dbReference>
<gene>
    <name evidence="6 10" type="primary">ERB1</name>
    <name evidence="10" type="ORF">C6P40_004033</name>
</gene>
<feature type="compositionally biased region" description="Basic and acidic residues" evidence="8">
    <location>
        <begin position="536"/>
        <end position="545"/>
    </location>
</feature>
<evidence type="ECO:0000256" key="3">
    <source>
        <dbReference type="ARBA" id="ARBA00022574"/>
    </source>
</evidence>
<proteinExistence type="inferred from homology"/>
<feature type="domain" description="BOP1 N-terminal" evidence="9">
    <location>
        <begin position="676"/>
        <end position="938"/>
    </location>
</feature>
<dbReference type="SMART" id="SM01035">
    <property type="entry name" value="BOP1NT"/>
    <property type="match status" value="1"/>
</dbReference>
<dbReference type="Pfam" id="PF08145">
    <property type="entry name" value="BOP1NT"/>
    <property type="match status" value="1"/>
</dbReference>
<keyword evidence="4" id="KW-0677">Repeat</keyword>
<keyword evidence="5 6" id="KW-0539">Nucleus</keyword>
<dbReference type="PANTHER" id="PTHR17605:SF0">
    <property type="entry name" value="RIBOSOME BIOGENESIS PROTEIN BOP1"/>
    <property type="match status" value="1"/>
</dbReference>
<dbReference type="Gene3D" id="2.130.10.10">
    <property type="entry name" value="YVTN repeat-like/Quinoprotein amine dehydrogenase"/>
    <property type="match status" value="2"/>
</dbReference>